<proteinExistence type="predicted"/>
<protein>
    <recommendedName>
        <fullName evidence="4">Transmembrane protein 177</fullName>
    </recommendedName>
</protein>
<dbReference type="EMBL" id="JABFTP020000165">
    <property type="protein sequence ID" value="KAL3283799.1"/>
    <property type="molecule type" value="Genomic_DNA"/>
</dbReference>
<reference evidence="2 3" key="1">
    <citation type="journal article" date="2021" name="BMC Biol.">
        <title>Horizontally acquired antibacterial genes associated with adaptive radiation of ladybird beetles.</title>
        <authorList>
            <person name="Li H.S."/>
            <person name="Tang X.F."/>
            <person name="Huang Y.H."/>
            <person name="Xu Z.Y."/>
            <person name="Chen M.L."/>
            <person name="Du X.Y."/>
            <person name="Qiu B.Y."/>
            <person name="Chen P.T."/>
            <person name="Zhang W."/>
            <person name="Slipinski A."/>
            <person name="Escalona H.E."/>
            <person name="Waterhouse R.M."/>
            <person name="Zwick A."/>
            <person name="Pang H."/>
        </authorList>
    </citation>
    <scope>NUCLEOTIDE SEQUENCE [LARGE SCALE GENOMIC DNA]</scope>
    <source>
        <strain evidence="2">SYSU2018</strain>
    </source>
</reference>
<dbReference type="AlphaFoldDB" id="A0ABD2NYW3"/>
<feature type="transmembrane region" description="Helical" evidence="1">
    <location>
        <begin position="204"/>
        <end position="225"/>
    </location>
</feature>
<evidence type="ECO:0000313" key="2">
    <source>
        <dbReference type="EMBL" id="KAL3283799.1"/>
    </source>
</evidence>
<organism evidence="2 3">
    <name type="scientific">Cryptolaemus montrouzieri</name>
    <dbReference type="NCBI Taxonomy" id="559131"/>
    <lineage>
        <taxon>Eukaryota</taxon>
        <taxon>Metazoa</taxon>
        <taxon>Ecdysozoa</taxon>
        <taxon>Arthropoda</taxon>
        <taxon>Hexapoda</taxon>
        <taxon>Insecta</taxon>
        <taxon>Pterygota</taxon>
        <taxon>Neoptera</taxon>
        <taxon>Endopterygota</taxon>
        <taxon>Coleoptera</taxon>
        <taxon>Polyphaga</taxon>
        <taxon>Cucujiformia</taxon>
        <taxon>Coccinelloidea</taxon>
        <taxon>Coccinellidae</taxon>
        <taxon>Scymninae</taxon>
        <taxon>Scymnini</taxon>
        <taxon>Cryptolaemus</taxon>
    </lineage>
</organism>
<evidence type="ECO:0008006" key="4">
    <source>
        <dbReference type="Google" id="ProtNLM"/>
    </source>
</evidence>
<dbReference type="PROSITE" id="PS51257">
    <property type="entry name" value="PROKAR_LIPOPROTEIN"/>
    <property type="match status" value="1"/>
</dbReference>
<sequence>MSLRKFMDWCISDRGRLVASYVATGSIACVGMGHFLPQTVFIEYYVDFLQRYNKGLSVPVSAVTKEKFEKVLDMLQIPSEKKPLFRPFNVIGFDVRSIGTSFSKWGVRVGIPGNFDFKREIDIDTSRIKLGGENLVWGTEAGKKLLKSFVISENAQYYAIAKEIKMRDTPKFLIDTITGISSALATYALANSLNKKFNFYVKPFLFRAALYTLVCSFTLGNYFLIKDLSQVYYEQSIDKEIKEKYPILAEGAKEYYTKLLLRNMCLRIILEKDGEKLYSPLGNINYFIRTKSTPLMQRREFFD</sequence>
<keyword evidence="3" id="KW-1185">Reference proteome</keyword>
<gene>
    <name evidence="2" type="ORF">HHI36_017970</name>
</gene>
<name>A0ABD2NYW3_9CUCU</name>
<dbReference type="PANTHER" id="PTHR21824:SF4">
    <property type="entry name" value="TRANSMEMBRANE PROTEIN 177"/>
    <property type="match status" value="1"/>
</dbReference>
<comment type="caution">
    <text evidence="2">The sequence shown here is derived from an EMBL/GenBank/DDBJ whole genome shotgun (WGS) entry which is preliminary data.</text>
</comment>
<dbReference type="PANTHER" id="PTHR21824">
    <property type="entry name" value="TRANSMEMBRANE PROTEIN 177"/>
    <property type="match status" value="1"/>
</dbReference>
<keyword evidence="1" id="KW-0472">Membrane</keyword>
<keyword evidence="1" id="KW-1133">Transmembrane helix</keyword>
<keyword evidence="1" id="KW-0812">Transmembrane</keyword>
<accession>A0ABD2NYW3</accession>
<dbReference type="InterPro" id="IPR026620">
    <property type="entry name" value="TMEM177"/>
</dbReference>
<dbReference type="Proteomes" id="UP001516400">
    <property type="component" value="Unassembled WGS sequence"/>
</dbReference>
<feature type="transmembrane region" description="Helical" evidence="1">
    <location>
        <begin position="172"/>
        <end position="192"/>
    </location>
</feature>
<evidence type="ECO:0000313" key="3">
    <source>
        <dbReference type="Proteomes" id="UP001516400"/>
    </source>
</evidence>
<evidence type="ECO:0000256" key="1">
    <source>
        <dbReference type="SAM" id="Phobius"/>
    </source>
</evidence>